<protein>
    <recommendedName>
        <fullName evidence="2">DUF7082 domain-containing protein</fullName>
    </recommendedName>
</protein>
<dbReference type="OMA" id="PPNSICI"/>
<feature type="compositionally biased region" description="Polar residues" evidence="1">
    <location>
        <begin position="288"/>
        <end position="306"/>
    </location>
</feature>
<feature type="compositionally biased region" description="Polar residues" evidence="1">
    <location>
        <begin position="621"/>
        <end position="634"/>
    </location>
</feature>
<dbReference type="AlphaFoldDB" id="G0SG14"/>
<dbReference type="HOGENOM" id="CLU_013895_1_1_1"/>
<dbReference type="RefSeq" id="XP_006696771.1">
    <property type="nucleotide sequence ID" value="XM_006696708.1"/>
</dbReference>
<dbReference type="KEGG" id="cthr:CTHT_0064670"/>
<dbReference type="OrthoDB" id="1751210at2759"/>
<feature type="region of interest" description="Disordered" evidence="1">
    <location>
        <begin position="230"/>
        <end position="350"/>
    </location>
</feature>
<proteinExistence type="predicted"/>
<dbReference type="PANTHER" id="PTHR39463">
    <property type="entry name" value="MEDUSA"/>
    <property type="match status" value="1"/>
</dbReference>
<name>G0SG14_CHATD</name>
<dbReference type="Proteomes" id="UP000008066">
    <property type="component" value="Unassembled WGS sequence"/>
</dbReference>
<feature type="compositionally biased region" description="Low complexity" evidence="1">
    <location>
        <begin position="602"/>
        <end position="613"/>
    </location>
</feature>
<dbReference type="EMBL" id="GL988047">
    <property type="protein sequence ID" value="EGS17153.1"/>
    <property type="molecule type" value="Genomic_DNA"/>
</dbReference>
<accession>G0SG14</accession>
<feature type="domain" description="DUF7082" evidence="2">
    <location>
        <begin position="415"/>
        <end position="570"/>
    </location>
</feature>
<dbReference type="GeneID" id="18260505"/>
<dbReference type="InterPro" id="IPR055509">
    <property type="entry name" value="DUF7082"/>
</dbReference>
<dbReference type="Pfam" id="PF23305">
    <property type="entry name" value="DUF7082"/>
    <property type="match status" value="1"/>
</dbReference>
<gene>
    <name evidence="3" type="ORF">CTHT_0064670</name>
</gene>
<dbReference type="eggNOG" id="ENOG502QTDM">
    <property type="taxonomic scope" value="Eukaryota"/>
</dbReference>
<sequence>MSAAKVQQQPLYKVYEPDYHPQRTIIVDDDHVESPETLTLRLEEEARAGDLGGCPPGLLPMSAYKAQSQLHGYADSQYSQYSQSFSAQENGSQINQMAFAANSATSQYLAPVAPLSVNVLSCLPSSGSAGTKVTVRLTCDYDLVGSTLNTSTTFASLYFGSQKCSTHVVRESREGNGLCTYAVTADAPQFLSTACPSLSNVPVSLLLESSSGEVLARATNIGVFSYNTAPSGASDGSSPPELGSPKARTSGARASPQHQDSQAPPKSASPLVQHGVLPEDSSAGAYSFSPSVSTPSTAQVQPQAQVHSEFSATSSAYQSSSSMLPSYRTPSYTDHCSRAPPVLRSPQPAGWMYGSQMDALRGSTGSSLSHSIHAPLSRPPLTSMQHTSPQTPQLIRTSTLTQPTGYGGYGVYHEKATLKILGDLSTMAEGWTHEEWENKRRLVLFRKQQQGNVLTVSFKAVSPADRPPHSICISCIWWEEKQACFVTSVDTIHLLEQLLAAPNRFGVDEKNRIRRNLEGFRPATVSKSRPESEEFFKVIMGFGNPKPRNIEKDVKVFQWKDLAGALHKIISKYSASTGPIIPPGSAHGSMPGPYSGLPPTPVSSTSTATTDPSGYGHHDSLTSPRSLAGTSSTWPPAYGPAPKLKPNSPVAGSSLRMSSLPVVYDHRTTHSLPSPYGLPAPVPHSSHSQSGQEADIMHTVTFMGTILTVRNVRETLI</sequence>
<feature type="compositionally biased region" description="Low complexity" evidence="1">
    <location>
        <begin position="230"/>
        <end position="240"/>
    </location>
</feature>
<keyword evidence="4" id="KW-1185">Reference proteome</keyword>
<dbReference type="PANTHER" id="PTHR39463:SF1">
    <property type="entry name" value="MEDUSA"/>
    <property type="match status" value="1"/>
</dbReference>
<evidence type="ECO:0000256" key="1">
    <source>
        <dbReference type="SAM" id="MobiDB-lite"/>
    </source>
</evidence>
<evidence type="ECO:0000259" key="2">
    <source>
        <dbReference type="Pfam" id="PF23305"/>
    </source>
</evidence>
<evidence type="ECO:0000313" key="3">
    <source>
        <dbReference type="EMBL" id="EGS17153.1"/>
    </source>
</evidence>
<organism evidence="4">
    <name type="scientific">Chaetomium thermophilum (strain DSM 1495 / CBS 144.50 / IMI 039719)</name>
    <name type="common">Thermochaetoides thermophila</name>
    <dbReference type="NCBI Taxonomy" id="759272"/>
    <lineage>
        <taxon>Eukaryota</taxon>
        <taxon>Fungi</taxon>
        <taxon>Dikarya</taxon>
        <taxon>Ascomycota</taxon>
        <taxon>Pezizomycotina</taxon>
        <taxon>Sordariomycetes</taxon>
        <taxon>Sordariomycetidae</taxon>
        <taxon>Sordariales</taxon>
        <taxon>Chaetomiaceae</taxon>
        <taxon>Thermochaetoides</taxon>
    </lineage>
</organism>
<feature type="region of interest" description="Disordered" evidence="1">
    <location>
        <begin position="582"/>
        <end position="652"/>
    </location>
</feature>
<dbReference type="GO" id="GO:0005634">
    <property type="term" value="C:nucleus"/>
    <property type="evidence" value="ECO:0007669"/>
    <property type="project" value="TreeGrafter"/>
</dbReference>
<evidence type="ECO:0000313" key="4">
    <source>
        <dbReference type="Proteomes" id="UP000008066"/>
    </source>
</evidence>
<reference evidence="3 4" key="1">
    <citation type="journal article" date="2011" name="Cell">
        <title>Insight into structure and assembly of the nuclear pore complex by utilizing the genome of a eukaryotic thermophile.</title>
        <authorList>
            <person name="Amlacher S."/>
            <person name="Sarges P."/>
            <person name="Flemming D."/>
            <person name="van Noort V."/>
            <person name="Kunze R."/>
            <person name="Devos D.P."/>
            <person name="Arumugam M."/>
            <person name="Bork P."/>
            <person name="Hurt E."/>
        </authorList>
    </citation>
    <scope>NUCLEOTIDE SEQUENCE [LARGE SCALE GENOMIC DNA]</scope>
    <source>
        <strain evidence="4">DSM 1495 / CBS 144.50 / IMI 039719</strain>
    </source>
</reference>
<feature type="compositionally biased region" description="Low complexity" evidence="1">
    <location>
        <begin position="308"/>
        <end position="326"/>
    </location>
</feature>